<dbReference type="InterPro" id="IPR014716">
    <property type="entry name" value="Fibrinogen_a/b/g_C_1"/>
</dbReference>
<accession>A0A4Y2VD96</accession>
<comment type="caution">
    <text evidence="2">The sequence shown here is derived from an EMBL/GenBank/DDBJ whole genome shotgun (WGS) entry which is preliminary data.</text>
</comment>
<dbReference type="EMBL" id="BGPR01045226">
    <property type="protein sequence ID" value="GBO22096.1"/>
    <property type="molecule type" value="Genomic_DNA"/>
</dbReference>
<proteinExistence type="predicted"/>
<dbReference type="PROSITE" id="PS51406">
    <property type="entry name" value="FIBRINOGEN_C_2"/>
    <property type="match status" value="1"/>
</dbReference>
<name>A0A4Y2VD96_ARAVE</name>
<sequence>NNKIFALTNQGQYSVRFDMTDDNGTSAFDEYKVFWIENEANKYKLHMSKYSGNAGNDKILALTNQGQFSVRFGMTDINGTSASAEYKVFWIENEENKYKLHISKCSGNAGDSLSTHSGAQFYTVDHPNQPKESKPEWIRSGGWWLNHIMTTSLNGLNILSTDKVQSMEGITWLTFGGFQNSLASTEIKVRPKKFKMHAKEKALSNV</sequence>
<dbReference type="SUPFAM" id="SSF56496">
    <property type="entry name" value="Fibrinogen C-terminal domain-like"/>
    <property type="match status" value="2"/>
</dbReference>
<feature type="non-terminal residue" evidence="2">
    <location>
        <position position="1"/>
    </location>
</feature>
<dbReference type="Gene3D" id="3.90.215.10">
    <property type="entry name" value="Gamma Fibrinogen, chain A, domain 1"/>
    <property type="match status" value="2"/>
</dbReference>
<evidence type="ECO:0000313" key="2">
    <source>
        <dbReference type="EMBL" id="GBO22096.1"/>
    </source>
</evidence>
<reference evidence="2 3" key="1">
    <citation type="journal article" date="2019" name="Sci. Rep.">
        <title>Orb-weaving spider Araneus ventricosus genome elucidates the spidroin gene catalogue.</title>
        <authorList>
            <person name="Kono N."/>
            <person name="Nakamura H."/>
            <person name="Ohtoshi R."/>
            <person name="Moran D.A.P."/>
            <person name="Shinohara A."/>
            <person name="Yoshida Y."/>
            <person name="Fujiwara M."/>
            <person name="Mori M."/>
            <person name="Tomita M."/>
            <person name="Arakawa K."/>
        </authorList>
    </citation>
    <scope>NUCLEOTIDE SEQUENCE [LARGE SCALE GENOMIC DNA]</scope>
</reference>
<dbReference type="InterPro" id="IPR002181">
    <property type="entry name" value="Fibrinogen_a/b/g_C_dom"/>
</dbReference>
<dbReference type="AlphaFoldDB" id="A0A4Y2VD96"/>
<dbReference type="OrthoDB" id="6145874at2759"/>
<keyword evidence="3" id="KW-1185">Reference proteome</keyword>
<dbReference type="Pfam" id="PF00147">
    <property type="entry name" value="Fibrinogen_C"/>
    <property type="match status" value="1"/>
</dbReference>
<organism evidence="2 3">
    <name type="scientific">Araneus ventricosus</name>
    <name type="common">Orbweaver spider</name>
    <name type="synonym">Epeira ventricosa</name>
    <dbReference type="NCBI Taxonomy" id="182803"/>
    <lineage>
        <taxon>Eukaryota</taxon>
        <taxon>Metazoa</taxon>
        <taxon>Ecdysozoa</taxon>
        <taxon>Arthropoda</taxon>
        <taxon>Chelicerata</taxon>
        <taxon>Arachnida</taxon>
        <taxon>Araneae</taxon>
        <taxon>Araneomorphae</taxon>
        <taxon>Entelegynae</taxon>
        <taxon>Araneoidea</taxon>
        <taxon>Araneidae</taxon>
        <taxon>Araneus</taxon>
    </lineage>
</organism>
<gene>
    <name evidence="2" type="primary">TL5A_74</name>
    <name evidence="2" type="ORF">AVEN_35699_1</name>
</gene>
<protein>
    <submittedName>
        <fullName evidence="2">Techylectin-5A</fullName>
    </submittedName>
</protein>
<dbReference type="PANTHER" id="PTHR19143">
    <property type="entry name" value="FIBRINOGEN/TENASCIN/ANGIOPOEITIN"/>
    <property type="match status" value="1"/>
</dbReference>
<evidence type="ECO:0000313" key="3">
    <source>
        <dbReference type="Proteomes" id="UP000499080"/>
    </source>
</evidence>
<dbReference type="SMART" id="SM00186">
    <property type="entry name" value="FBG"/>
    <property type="match status" value="1"/>
</dbReference>
<dbReference type="InterPro" id="IPR050373">
    <property type="entry name" value="Fibrinogen_C-term_domain"/>
</dbReference>
<dbReference type="GO" id="GO:0005615">
    <property type="term" value="C:extracellular space"/>
    <property type="evidence" value="ECO:0007669"/>
    <property type="project" value="TreeGrafter"/>
</dbReference>
<evidence type="ECO:0000259" key="1">
    <source>
        <dbReference type="PROSITE" id="PS51406"/>
    </source>
</evidence>
<dbReference type="InterPro" id="IPR036056">
    <property type="entry name" value="Fibrinogen-like_C"/>
</dbReference>
<feature type="domain" description="Fibrinogen C-terminal" evidence="1">
    <location>
        <begin position="55"/>
        <end position="193"/>
    </location>
</feature>
<dbReference type="Proteomes" id="UP000499080">
    <property type="component" value="Unassembled WGS sequence"/>
</dbReference>